<dbReference type="STRING" id="558155.SAMN04487911_10798"/>
<dbReference type="NCBIfam" id="TIGR01798">
    <property type="entry name" value="cit_synth_I"/>
    <property type="match status" value="1"/>
</dbReference>
<sequence>MSDKATLEYNGKRFDFPVIKGTEDELAIDIKTMRAISGMITIDPGYKNTGSCESAITFLDGEKGILRYRGYSIEELAEKAEFLEVAYLLIFGHLPNKEELERFHNDIKAESHVDEEMKKILDGFPKSAHPMGVLSSLTSALVAFNPGSVNVSSEKDMYWAIVKILAKFPVLVAWTLRKKKGLPLDYGDDSLGYVENIHKMMFKKPNHKYETNKIVIDALDKLLILHADHEQNCSTSTVRIVGSSHAGLYASLSAGISALWGPLHGGANQAVLEMLEAIEADGGDTKKYMAKAKDKNDPFRLMGFGHRVYKNFDPRAKIIKVAAEEVLADLGIDDPILEIAKGLAKEALEDKYFVDRKLYPNVDFYSGIIYRALGIPTEMFTVMFALGRLPGWIAQWREMRLKSEPIGRPRQVYTGEKQRPFVCLENR</sequence>
<reference evidence="11 12" key="1">
    <citation type="submission" date="2016-11" db="EMBL/GenBank/DDBJ databases">
        <authorList>
            <person name="Jaros S."/>
            <person name="Januszkiewicz K."/>
            <person name="Wedrychowicz H."/>
        </authorList>
    </citation>
    <scope>NUCLEOTIDE SEQUENCE [LARGE SCALE GENOMIC DNA]</scope>
    <source>
        <strain evidence="11 12">CGMCC 1.8863</strain>
    </source>
</reference>
<dbReference type="Gene3D" id="1.10.230.10">
    <property type="entry name" value="Cytochrome P450-Terp, domain 2"/>
    <property type="match status" value="1"/>
</dbReference>
<dbReference type="InterPro" id="IPR036969">
    <property type="entry name" value="Citrate_synthase_sf"/>
</dbReference>
<evidence type="ECO:0000256" key="9">
    <source>
        <dbReference type="RuleBase" id="RU003370"/>
    </source>
</evidence>
<comment type="similarity">
    <text evidence="2 7 10">Belongs to the citrate synthase family.</text>
</comment>
<dbReference type="GO" id="GO:0006099">
    <property type="term" value="P:tricarboxylic acid cycle"/>
    <property type="evidence" value="ECO:0007669"/>
    <property type="project" value="UniProtKB-UniRule"/>
</dbReference>
<dbReference type="Pfam" id="PF00285">
    <property type="entry name" value="Citrate_synt"/>
    <property type="match status" value="1"/>
</dbReference>
<evidence type="ECO:0000313" key="11">
    <source>
        <dbReference type="EMBL" id="SHI90384.1"/>
    </source>
</evidence>
<dbReference type="Gene3D" id="2.20.28.60">
    <property type="match status" value="1"/>
</dbReference>
<dbReference type="PROSITE" id="PS00480">
    <property type="entry name" value="CITRATE_SYNTHASE"/>
    <property type="match status" value="1"/>
</dbReference>
<evidence type="ECO:0000256" key="1">
    <source>
        <dbReference type="ARBA" id="ARBA00004751"/>
    </source>
</evidence>
<dbReference type="InterPro" id="IPR019810">
    <property type="entry name" value="Citrate_synthase_AS"/>
</dbReference>
<organism evidence="11 12">
    <name type="scientific">Arenibacter nanhaiticus</name>
    <dbReference type="NCBI Taxonomy" id="558155"/>
    <lineage>
        <taxon>Bacteria</taxon>
        <taxon>Pseudomonadati</taxon>
        <taxon>Bacteroidota</taxon>
        <taxon>Flavobacteriia</taxon>
        <taxon>Flavobacteriales</taxon>
        <taxon>Flavobacteriaceae</taxon>
        <taxon>Arenibacter</taxon>
    </lineage>
</organism>
<evidence type="ECO:0000313" key="12">
    <source>
        <dbReference type="Proteomes" id="UP000184231"/>
    </source>
</evidence>
<keyword evidence="3 9" id="KW-0816">Tricarboxylic acid cycle</keyword>
<dbReference type="Proteomes" id="UP000184231">
    <property type="component" value="Unassembled WGS sequence"/>
</dbReference>
<dbReference type="GO" id="GO:0005737">
    <property type="term" value="C:cytoplasm"/>
    <property type="evidence" value="ECO:0007669"/>
    <property type="project" value="InterPro"/>
</dbReference>
<gene>
    <name evidence="11" type="ORF">SAMN04487911_10798</name>
</gene>
<evidence type="ECO:0000256" key="2">
    <source>
        <dbReference type="ARBA" id="ARBA00010566"/>
    </source>
</evidence>
<dbReference type="AlphaFoldDB" id="A0A1M6EY55"/>
<dbReference type="NCBIfam" id="NF004126">
    <property type="entry name" value="PRK05614.1"/>
    <property type="match status" value="1"/>
</dbReference>
<dbReference type="InterPro" id="IPR016142">
    <property type="entry name" value="Citrate_synth-like_lrg_a-sub"/>
</dbReference>
<evidence type="ECO:0000256" key="6">
    <source>
        <dbReference type="NCBIfam" id="TIGR01798"/>
    </source>
</evidence>
<evidence type="ECO:0000256" key="7">
    <source>
        <dbReference type="PIRNR" id="PIRNR001369"/>
    </source>
</evidence>
<protein>
    <recommendedName>
        <fullName evidence="6 7">Citrate synthase</fullName>
    </recommendedName>
</protein>
<dbReference type="InterPro" id="IPR002020">
    <property type="entry name" value="Citrate_synthase"/>
</dbReference>
<dbReference type="EMBL" id="FQYX01000007">
    <property type="protein sequence ID" value="SHI90384.1"/>
    <property type="molecule type" value="Genomic_DNA"/>
</dbReference>
<dbReference type="OrthoDB" id="9800864at2"/>
<evidence type="ECO:0000256" key="3">
    <source>
        <dbReference type="ARBA" id="ARBA00022532"/>
    </source>
</evidence>
<dbReference type="RefSeq" id="WP_072763946.1">
    <property type="nucleotide sequence ID" value="NZ_FQYX01000007.1"/>
</dbReference>
<dbReference type="InterPro" id="IPR010953">
    <property type="entry name" value="Citrate_synthase_typ-I"/>
</dbReference>
<feature type="active site" evidence="8">
    <location>
        <position position="363"/>
    </location>
</feature>
<dbReference type="PIRSF" id="PIRSF001369">
    <property type="entry name" value="Citrate_synth"/>
    <property type="match status" value="1"/>
</dbReference>
<keyword evidence="12" id="KW-1185">Reference proteome</keyword>
<dbReference type="InterPro" id="IPR016143">
    <property type="entry name" value="Citrate_synth-like_sm_a-sub"/>
</dbReference>
<dbReference type="UniPathway" id="UPA00223">
    <property type="reaction ID" value="UER00717"/>
</dbReference>
<feature type="active site" evidence="8">
    <location>
        <position position="306"/>
    </location>
</feature>
<dbReference type="CDD" id="cd06114">
    <property type="entry name" value="EcCS_like"/>
    <property type="match status" value="1"/>
</dbReference>
<dbReference type="InterPro" id="IPR024176">
    <property type="entry name" value="Citrate_synthase_bac-typ"/>
</dbReference>
<proteinExistence type="inferred from homology"/>
<dbReference type="GO" id="GO:0036440">
    <property type="term" value="F:citrate synthase activity"/>
    <property type="evidence" value="ECO:0007669"/>
    <property type="project" value="UniProtKB-EC"/>
</dbReference>
<dbReference type="PANTHER" id="PTHR42871:SF1">
    <property type="entry name" value="CITRATE SYNTHASE"/>
    <property type="match status" value="1"/>
</dbReference>
<comment type="pathway">
    <text evidence="1 9">Carbohydrate metabolism; tricarboxylic acid cycle; isocitrate from oxaloacetate: step 1/2.</text>
</comment>
<evidence type="ECO:0000256" key="10">
    <source>
        <dbReference type="RuleBase" id="RU003406"/>
    </source>
</evidence>
<accession>A0A1M6EY55</accession>
<dbReference type="SUPFAM" id="SSF48256">
    <property type="entry name" value="Citrate synthase"/>
    <property type="match status" value="1"/>
</dbReference>
<keyword evidence="4 7" id="KW-0808">Transferase</keyword>
<evidence type="ECO:0000256" key="8">
    <source>
        <dbReference type="PIRSR" id="PIRSR001369-1"/>
    </source>
</evidence>
<dbReference type="PRINTS" id="PR00143">
    <property type="entry name" value="CITRTSNTHASE"/>
</dbReference>
<dbReference type="FunFam" id="1.10.230.10:FF:000002">
    <property type="entry name" value="Citrate synthase"/>
    <property type="match status" value="1"/>
</dbReference>
<comment type="catalytic activity">
    <reaction evidence="5 9">
        <text>oxaloacetate + acetyl-CoA + H2O = citrate + CoA + H(+)</text>
        <dbReference type="Rhea" id="RHEA:16845"/>
        <dbReference type="ChEBI" id="CHEBI:15377"/>
        <dbReference type="ChEBI" id="CHEBI:15378"/>
        <dbReference type="ChEBI" id="CHEBI:16452"/>
        <dbReference type="ChEBI" id="CHEBI:16947"/>
        <dbReference type="ChEBI" id="CHEBI:57287"/>
        <dbReference type="ChEBI" id="CHEBI:57288"/>
        <dbReference type="EC" id="2.3.3.16"/>
    </reaction>
</comment>
<evidence type="ECO:0000256" key="4">
    <source>
        <dbReference type="ARBA" id="ARBA00022679"/>
    </source>
</evidence>
<dbReference type="Gene3D" id="1.10.580.10">
    <property type="entry name" value="Citrate Synthase, domain 1"/>
    <property type="match status" value="1"/>
</dbReference>
<evidence type="ECO:0000256" key="5">
    <source>
        <dbReference type="ARBA" id="ARBA00049288"/>
    </source>
</evidence>
<name>A0A1M6EY55_9FLAO</name>
<dbReference type="PANTHER" id="PTHR42871">
    <property type="entry name" value="CITRATE SYNTHASE"/>
    <property type="match status" value="1"/>
</dbReference>